<feature type="compositionally biased region" description="Low complexity" evidence="1">
    <location>
        <begin position="64"/>
        <end position="94"/>
    </location>
</feature>
<comment type="caution">
    <text evidence="2">The sequence shown here is derived from an EMBL/GenBank/DDBJ whole genome shotgun (WGS) entry which is preliminary data.</text>
</comment>
<evidence type="ECO:0000313" key="3">
    <source>
        <dbReference type="Proteomes" id="UP001157046"/>
    </source>
</evidence>
<evidence type="ECO:0000313" key="2">
    <source>
        <dbReference type="EMBL" id="GMA81992.1"/>
    </source>
</evidence>
<gene>
    <name evidence="2" type="ORF">GCM10025855_15250</name>
</gene>
<accession>A0ABQ6J4X4</accession>
<feature type="compositionally biased region" description="Basic and acidic residues" evidence="1">
    <location>
        <begin position="98"/>
        <end position="111"/>
    </location>
</feature>
<name>A0ABQ6J4X4_9GAMM</name>
<organism evidence="2 3">
    <name type="scientific">Shewanella glacialipiscicola</name>
    <dbReference type="NCBI Taxonomy" id="614069"/>
    <lineage>
        <taxon>Bacteria</taxon>
        <taxon>Pseudomonadati</taxon>
        <taxon>Pseudomonadota</taxon>
        <taxon>Gammaproteobacteria</taxon>
        <taxon>Alteromonadales</taxon>
        <taxon>Shewanellaceae</taxon>
        <taxon>Shewanella</taxon>
    </lineage>
</organism>
<protein>
    <submittedName>
        <fullName evidence="2">Uncharacterized protein</fullName>
    </submittedName>
</protein>
<sequence length="142" mass="15725">MEQFTQVFGEVKAQATAVTDPLVVPNSDDPLQAFAAVFGKNDYQIEKQAQEEALQKQQVAAAEQAKQEQSQAQQVQEQVKQAQEKAQAQHLQQVNALKTRDSEVKAHEHAHATVGGNMLRAQALSMKKAPMANVMLPMVRYK</sequence>
<dbReference type="Proteomes" id="UP001157046">
    <property type="component" value="Unassembled WGS sequence"/>
</dbReference>
<feature type="region of interest" description="Disordered" evidence="1">
    <location>
        <begin position="64"/>
        <end position="114"/>
    </location>
</feature>
<dbReference type="Pfam" id="PF12118">
    <property type="entry name" value="SprA-related"/>
    <property type="match status" value="1"/>
</dbReference>
<reference evidence="3" key="1">
    <citation type="journal article" date="2019" name="Int. J. Syst. Evol. Microbiol.">
        <title>The Global Catalogue of Microorganisms (GCM) 10K type strain sequencing project: providing services to taxonomists for standard genome sequencing and annotation.</title>
        <authorList>
            <consortium name="The Broad Institute Genomics Platform"/>
            <consortium name="The Broad Institute Genome Sequencing Center for Infectious Disease"/>
            <person name="Wu L."/>
            <person name="Ma J."/>
        </authorList>
    </citation>
    <scope>NUCLEOTIDE SEQUENCE [LARGE SCALE GENOMIC DNA]</scope>
    <source>
        <strain evidence="3">NBRC 102030</strain>
    </source>
</reference>
<dbReference type="InterPro" id="IPR021973">
    <property type="entry name" value="SprA-related"/>
</dbReference>
<proteinExistence type="predicted"/>
<evidence type="ECO:0000256" key="1">
    <source>
        <dbReference type="SAM" id="MobiDB-lite"/>
    </source>
</evidence>
<dbReference type="EMBL" id="BSUY01000001">
    <property type="protein sequence ID" value="GMA81992.1"/>
    <property type="molecule type" value="Genomic_DNA"/>
</dbReference>
<keyword evidence="3" id="KW-1185">Reference proteome</keyword>